<dbReference type="EMBL" id="JBHSED010000070">
    <property type="protein sequence ID" value="MFC4306969.1"/>
    <property type="molecule type" value="Genomic_DNA"/>
</dbReference>
<organism evidence="3 4">
    <name type="scientific">Cohnella boryungensis</name>
    <dbReference type="NCBI Taxonomy" id="768479"/>
    <lineage>
        <taxon>Bacteria</taxon>
        <taxon>Bacillati</taxon>
        <taxon>Bacillota</taxon>
        <taxon>Bacilli</taxon>
        <taxon>Bacillales</taxon>
        <taxon>Paenibacillaceae</taxon>
        <taxon>Cohnella</taxon>
    </lineage>
</organism>
<evidence type="ECO:0000256" key="1">
    <source>
        <dbReference type="ARBA" id="ARBA00022729"/>
    </source>
</evidence>
<dbReference type="PANTHER" id="PTHR43308">
    <property type="entry name" value="OUTER MEMBRANE PROTEIN ALPHA-RELATED"/>
    <property type="match status" value="1"/>
</dbReference>
<accession>A0ABV8SKH5</accession>
<dbReference type="InterPro" id="IPR001119">
    <property type="entry name" value="SLH_dom"/>
</dbReference>
<dbReference type="InterPro" id="IPR051465">
    <property type="entry name" value="Cell_Envelope_Struct_Comp"/>
</dbReference>
<evidence type="ECO:0000313" key="4">
    <source>
        <dbReference type="Proteomes" id="UP001595755"/>
    </source>
</evidence>
<feature type="domain" description="SLH" evidence="2">
    <location>
        <begin position="1787"/>
        <end position="1845"/>
    </location>
</feature>
<feature type="domain" description="SLH" evidence="2">
    <location>
        <begin position="1656"/>
        <end position="1719"/>
    </location>
</feature>
<proteinExistence type="predicted"/>
<name>A0ABV8SKH5_9BACL</name>
<dbReference type="InterPro" id="IPR014755">
    <property type="entry name" value="Cu-Rt/internalin_Ig-like"/>
</dbReference>
<evidence type="ECO:0000259" key="2">
    <source>
        <dbReference type="PROSITE" id="PS51272"/>
    </source>
</evidence>
<gene>
    <name evidence="3" type="ORF">ACFO1S_26460</name>
</gene>
<keyword evidence="4" id="KW-1185">Reference proteome</keyword>
<dbReference type="Pfam" id="PF00395">
    <property type="entry name" value="SLH"/>
    <property type="match status" value="3"/>
</dbReference>
<dbReference type="PROSITE" id="PS51272">
    <property type="entry name" value="SLH"/>
    <property type="match status" value="3"/>
</dbReference>
<sequence length="1845" mass="186333">MKSISTMLVCIMLVSMGLPFVGIEKVYAANEIIKVKDIDYLEIKTVGGGAPQKLNVDGEVSLFGISASEDYRVAFKFPIQAGRTIVSAKLGIASGNDISTTVMKVALGNSDSWTTSSAASSFPSVRAGSEKQFANSNFPELQYTEFDVLDLLTAEALATGNADQVSIILHGANTLVSIANSTQADGEYSPYLTIEYGAAAPSDTTAPLLVSAIRDSNTRITVGLDEAAAAAGLNKANDGGFTVEEAGNPAITYAVTSIAPGMDAMHVVLTVNDMERSGKEGVTVKYTAGGNGTIADSAGNALATNATGLGVAAWDVTAPTLTSSSAVSAGNVYVDLTFSEGVYGDSAGTTGLGAGSLEIANFAANGGTATGVAITSVKRADATTEAAATALAGGETTVRVFLSVTGTPSGTETFEVKAASAASIYDLAGNASPASLTTGAKTLQDLQPPALAGVQRDSDTQLTVELSKAVTSASATKANNGGFTVTETGNAGIMYTVSEIELGTDPKQVVLTVANLGRSAKEGVTVTYTAGGNGTIADSTGNALATNATGLDVTAWDVTAPTLSSSSAVSAGNVYVDLTFSEGVYGNAAGTTGLSAGSLTIANFAANGGTATGVAITSVKRADATTEAAATALAGGETTVRVFLSVTGTPSGSETFEVKAASAASIHDLAGNASPASLTTGAKTLQDLQPPALASVQRDSDTQLTVELSKAVTPASATKMNNGGFTVTETGNAGITYTVSEIELGTDAKQVVLTVANLGRSAKEGVTVTYAAGGNGTIADSAGNALATDATGLGVAAWDVTAPTLSSSSDVSAGNVYVDLTFSEGVYGDAAGTTGLSAGGLEIANFTANGGTATGVAITSVKRADATTEAAATALAGGETTVRVFLSVTGTPSGTETFEVKAASATSIHDLAGNASPASLATGAKTLQDLQPPALAGVQRDSDTQLTVELSKAVTSASATKANNGGFTVTETGNAGVTYAVTSIELGTDPKQVVLTVANLGRSAKEGVTVTYTSGGNGTIADSAGNALATNATGLDVAAWDVTAPTLTSSSAVSASNVYVDLTFSEGVYGNAAGTTGLSAGSLEIANFTANGGTATGVAITSVKRADATTEAAATALAGGETTVRVFLSVTGTPSGTETFEVKAASAASIHDLAGNASPASLTTGAKTLQDLQPPALAGVQRDSDTQLTVELSKAVTSASATKMNNGGFTVTETGNAGVTYAVTSIELGTDAKQVVLTVANLGRSAKEGVTVTYTAGGNGTIVDSAGNALATDAIGLGVAAWDVTAPTIVSALLASGNAYVDLTFSEGVYGDAAGSLPLSKELLSLIFEANGGGVSALNLAAIAKNDAATSGAASPLTGGETIIRVFLQATGVAKGVETVVIKPTDGASIYDAAGNPAAASQQTAVLRLFNLQPPGGNSGGSPGGGAPATSEDGIAIIVNGVVQEKVGSAKIESTNNEKSTTVIVDEQKLRDKMADAGSGAIITIPVTNGSNKVTSVLSAHMVKQMQDASAVLVVQTERLRYTIPAGQLQVGSILERLGAQQAPKEVAIEVVVREAPASEAKVVKPTAHETQVGPTFDFDIYAVYQGKRIDLKSFTRYVERSIALPAGLDPNKITTGVVVSANGKPLHVPTRVERIDSQYYATINSLTNSSYTLIYNEKTFADISGHWSRESVEDMASRLIVSGVNDNQFRPDAAITRAEFIAIAVRALGLHEASGAGSFKDVKTSDWFYDVVSIGTSYGLIKGYEDGSFKPQQSITREEAMVIMQRIMPIVQLQSSLAPEKQRSLLAAFADGDQLGQWAREAGALAVESDLMKGYGEKLLPKQLITRAETATIMQRLLKKAKLI</sequence>
<dbReference type="Gene3D" id="2.60.40.1220">
    <property type="match status" value="4"/>
</dbReference>
<comment type="caution">
    <text evidence="3">The sequence shown here is derived from an EMBL/GenBank/DDBJ whole genome shotgun (WGS) entry which is preliminary data.</text>
</comment>
<feature type="domain" description="SLH" evidence="2">
    <location>
        <begin position="1720"/>
        <end position="1779"/>
    </location>
</feature>
<dbReference type="RefSeq" id="WP_378127860.1">
    <property type="nucleotide sequence ID" value="NZ_JBHSED010000070.1"/>
</dbReference>
<keyword evidence="1" id="KW-0732">Signal</keyword>
<protein>
    <submittedName>
        <fullName evidence="3">S-layer homology domain-containing protein</fullName>
    </submittedName>
</protein>
<evidence type="ECO:0000313" key="3">
    <source>
        <dbReference type="EMBL" id="MFC4306969.1"/>
    </source>
</evidence>
<dbReference type="Proteomes" id="UP001595755">
    <property type="component" value="Unassembled WGS sequence"/>
</dbReference>
<reference evidence="4" key="1">
    <citation type="journal article" date="2019" name="Int. J. Syst. Evol. Microbiol.">
        <title>The Global Catalogue of Microorganisms (GCM) 10K type strain sequencing project: providing services to taxonomists for standard genome sequencing and annotation.</title>
        <authorList>
            <consortium name="The Broad Institute Genomics Platform"/>
            <consortium name="The Broad Institute Genome Sequencing Center for Infectious Disease"/>
            <person name="Wu L."/>
            <person name="Ma J."/>
        </authorList>
    </citation>
    <scope>NUCLEOTIDE SEQUENCE [LARGE SCALE GENOMIC DNA]</scope>
    <source>
        <strain evidence="4">CGMCC 4.1641</strain>
    </source>
</reference>